<keyword evidence="4" id="KW-0010">Activator</keyword>
<gene>
    <name evidence="7" type="ORF">GCM10009765_07720</name>
</gene>
<dbReference type="InterPro" id="IPR005119">
    <property type="entry name" value="LysR_subst-bd"/>
</dbReference>
<dbReference type="EMBL" id="BAAANY010000002">
    <property type="protein sequence ID" value="GAA1660698.1"/>
    <property type="molecule type" value="Genomic_DNA"/>
</dbReference>
<dbReference type="SUPFAM" id="SSF53850">
    <property type="entry name" value="Periplasmic binding protein-like II"/>
    <property type="match status" value="1"/>
</dbReference>
<dbReference type="InterPro" id="IPR036390">
    <property type="entry name" value="WH_DNA-bd_sf"/>
</dbReference>
<dbReference type="Pfam" id="PF00126">
    <property type="entry name" value="HTH_1"/>
    <property type="match status" value="1"/>
</dbReference>
<keyword evidence="8" id="KW-1185">Reference proteome</keyword>
<dbReference type="Gene3D" id="1.10.10.10">
    <property type="entry name" value="Winged helix-like DNA-binding domain superfamily/Winged helix DNA-binding domain"/>
    <property type="match status" value="1"/>
</dbReference>
<feature type="domain" description="HTH lysR-type" evidence="6">
    <location>
        <begin position="9"/>
        <end position="64"/>
    </location>
</feature>
<organism evidence="7 8">
    <name type="scientific">Fodinicola feengrottensis</name>
    <dbReference type="NCBI Taxonomy" id="435914"/>
    <lineage>
        <taxon>Bacteria</taxon>
        <taxon>Bacillati</taxon>
        <taxon>Actinomycetota</taxon>
        <taxon>Actinomycetes</taxon>
        <taxon>Mycobacteriales</taxon>
        <taxon>Fodinicola</taxon>
    </lineage>
</organism>
<keyword evidence="2" id="KW-0805">Transcription regulation</keyword>
<evidence type="ECO:0000256" key="4">
    <source>
        <dbReference type="ARBA" id="ARBA00023159"/>
    </source>
</evidence>
<accession>A0ABN2FWJ6</accession>
<dbReference type="PRINTS" id="PR00039">
    <property type="entry name" value="HTHLYSR"/>
</dbReference>
<dbReference type="InterPro" id="IPR036388">
    <property type="entry name" value="WH-like_DNA-bd_sf"/>
</dbReference>
<evidence type="ECO:0000313" key="7">
    <source>
        <dbReference type="EMBL" id="GAA1660698.1"/>
    </source>
</evidence>
<protein>
    <submittedName>
        <fullName evidence="7">LysR family transcriptional regulator</fullName>
    </submittedName>
</protein>
<comment type="similarity">
    <text evidence="1">Belongs to the LysR transcriptional regulatory family.</text>
</comment>
<name>A0ABN2FWJ6_9ACTN</name>
<dbReference type="InterPro" id="IPR000847">
    <property type="entry name" value="LysR_HTH_N"/>
</dbReference>
<dbReference type="PANTHER" id="PTHR30346:SF29">
    <property type="entry name" value="LYSR SUBSTRATE-BINDING"/>
    <property type="match status" value="1"/>
</dbReference>
<dbReference type="RefSeq" id="WP_344307158.1">
    <property type="nucleotide sequence ID" value="NZ_BAAANY010000002.1"/>
</dbReference>
<dbReference type="Gene3D" id="3.40.190.10">
    <property type="entry name" value="Periplasmic binding protein-like II"/>
    <property type="match status" value="2"/>
</dbReference>
<evidence type="ECO:0000313" key="8">
    <source>
        <dbReference type="Proteomes" id="UP001500618"/>
    </source>
</evidence>
<dbReference type="Pfam" id="PF03466">
    <property type="entry name" value="LysR_substrate"/>
    <property type="match status" value="1"/>
</dbReference>
<dbReference type="PROSITE" id="PS50931">
    <property type="entry name" value="HTH_LYSR"/>
    <property type="match status" value="1"/>
</dbReference>
<keyword evidence="5" id="KW-0804">Transcription</keyword>
<proteinExistence type="inferred from homology"/>
<evidence type="ECO:0000256" key="2">
    <source>
        <dbReference type="ARBA" id="ARBA00023015"/>
    </source>
</evidence>
<evidence type="ECO:0000259" key="6">
    <source>
        <dbReference type="PROSITE" id="PS50931"/>
    </source>
</evidence>
<comment type="caution">
    <text evidence="7">The sequence shown here is derived from an EMBL/GenBank/DDBJ whole genome shotgun (WGS) entry which is preliminary data.</text>
</comment>
<dbReference type="SUPFAM" id="SSF46785">
    <property type="entry name" value="Winged helix' DNA-binding domain"/>
    <property type="match status" value="1"/>
</dbReference>
<evidence type="ECO:0000256" key="3">
    <source>
        <dbReference type="ARBA" id="ARBA00023125"/>
    </source>
</evidence>
<dbReference type="CDD" id="cd08423">
    <property type="entry name" value="PBP2_LTTR_like_6"/>
    <property type="match status" value="1"/>
</dbReference>
<sequence length="309" mass="32798">MTSAHDFAWADLRVFCEVARLGSFTAAAEPLGYTQPGVSRRIAALERTVGGPLFARQARGVRLTPVGEALHRHAVDILGRLEAAAAEMSAVSRGTAGRLRIGSFHSANAALVPATLRRFINDFPLVETNIHEAVSPELLDALRGGTLDVAVVSDYPSGALDADSVRLIHLLDDPLLVALPRTHPFANAAAVHLRDLAEETWIQASPQPLLLAACARAGFQPSKFIDVHSWIAKPGFVAAGLGISLLPGLAVAAMRADIAIVPVLDEIAPRQVFATVLAQDAPSPAAAAFITYLQEWHSPECVRNSLSGR</sequence>
<reference evidence="7 8" key="1">
    <citation type="journal article" date="2019" name="Int. J. Syst. Evol. Microbiol.">
        <title>The Global Catalogue of Microorganisms (GCM) 10K type strain sequencing project: providing services to taxonomists for standard genome sequencing and annotation.</title>
        <authorList>
            <consortium name="The Broad Institute Genomics Platform"/>
            <consortium name="The Broad Institute Genome Sequencing Center for Infectious Disease"/>
            <person name="Wu L."/>
            <person name="Ma J."/>
        </authorList>
    </citation>
    <scope>NUCLEOTIDE SEQUENCE [LARGE SCALE GENOMIC DNA]</scope>
    <source>
        <strain evidence="7 8">JCM 14718</strain>
    </source>
</reference>
<evidence type="ECO:0000256" key="1">
    <source>
        <dbReference type="ARBA" id="ARBA00009437"/>
    </source>
</evidence>
<dbReference type="Proteomes" id="UP001500618">
    <property type="component" value="Unassembled WGS sequence"/>
</dbReference>
<keyword evidence="3" id="KW-0238">DNA-binding</keyword>
<evidence type="ECO:0000256" key="5">
    <source>
        <dbReference type="ARBA" id="ARBA00023163"/>
    </source>
</evidence>
<dbReference type="PANTHER" id="PTHR30346">
    <property type="entry name" value="TRANSCRIPTIONAL DUAL REGULATOR HCAR-RELATED"/>
    <property type="match status" value="1"/>
</dbReference>